<keyword evidence="12" id="KW-1185">Reference proteome</keyword>
<keyword evidence="3 8" id="KW-0436">Ligase</keyword>
<evidence type="ECO:0000256" key="6">
    <source>
        <dbReference type="ARBA" id="ARBA00022840"/>
    </source>
</evidence>
<evidence type="ECO:0000313" key="12">
    <source>
        <dbReference type="Proteomes" id="UP001219862"/>
    </source>
</evidence>
<evidence type="ECO:0000259" key="10">
    <source>
        <dbReference type="SMART" id="SM00977"/>
    </source>
</evidence>
<dbReference type="SUPFAM" id="SSF52402">
    <property type="entry name" value="Adenine nucleotide alpha hydrolases-like"/>
    <property type="match status" value="1"/>
</dbReference>
<comment type="catalytic activity">
    <reaction evidence="7 8">
        <text>cytidine(34) in tRNA(Ile2) + L-lysine + ATP = lysidine(34) in tRNA(Ile2) + AMP + diphosphate + H(+)</text>
        <dbReference type="Rhea" id="RHEA:43744"/>
        <dbReference type="Rhea" id="RHEA-COMP:10625"/>
        <dbReference type="Rhea" id="RHEA-COMP:10670"/>
        <dbReference type="ChEBI" id="CHEBI:15378"/>
        <dbReference type="ChEBI" id="CHEBI:30616"/>
        <dbReference type="ChEBI" id="CHEBI:32551"/>
        <dbReference type="ChEBI" id="CHEBI:33019"/>
        <dbReference type="ChEBI" id="CHEBI:82748"/>
        <dbReference type="ChEBI" id="CHEBI:83665"/>
        <dbReference type="ChEBI" id="CHEBI:456215"/>
        <dbReference type="EC" id="6.3.4.19"/>
    </reaction>
</comment>
<dbReference type="NCBIfam" id="TIGR02432">
    <property type="entry name" value="lysidine_TilS_N"/>
    <property type="match status" value="1"/>
</dbReference>
<organism evidence="11 12">
    <name type="scientific">Roseateles koreensis</name>
    <dbReference type="NCBI Taxonomy" id="2987526"/>
    <lineage>
        <taxon>Bacteria</taxon>
        <taxon>Pseudomonadati</taxon>
        <taxon>Pseudomonadota</taxon>
        <taxon>Betaproteobacteria</taxon>
        <taxon>Burkholderiales</taxon>
        <taxon>Sphaerotilaceae</taxon>
        <taxon>Roseateles</taxon>
    </lineage>
</organism>
<dbReference type="SMART" id="SM00977">
    <property type="entry name" value="TilS_C"/>
    <property type="match status" value="1"/>
</dbReference>
<dbReference type="PANTHER" id="PTHR43033">
    <property type="entry name" value="TRNA(ILE)-LYSIDINE SYNTHASE-RELATED"/>
    <property type="match status" value="1"/>
</dbReference>
<evidence type="ECO:0000256" key="3">
    <source>
        <dbReference type="ARBA" id="ARBA00022598"/>
    </source>
</evidence>
<dbReference type="PANTHER" id="PTHR43033:SF1">
    <property type="entry name" value="TRNA(ILE)-LYSIDINE SYNTHASE-RELATED"/>
    <property type="match status" value="1"/>
</dbReference>
<dbReference type="RefSeq" id="WP_273595012.1">
    <property type="nucleotide sequence ID" value="NZ_JAQQXS010000001.1"/>
</dbReference>
<evidence type="ECO:0000256" key="4">
    <source>
        <dbReference type="ARBA" id="ARBA00022694"/>
    </source>
</evidence>
<keyword evidence="2 8" id="KW-0963">Cytoplasm</keyword>
<name>A0ABT5KNG3_9BURK</name>
<accession>A0ABT5KNG3</accession>
<dbReference type="SUPFAM" id="SSF82829">
    <property type="entry name" value="MesJ substrate recognition domain-like"/>
    <property type="match status" value="1"/>
</dbReference>
<gene>
    <name evidence="8 11" type="primary">tilS</name>
    <name evidence="11" type="ORF">PRZ01_01725</name>
</gene>
<keyword evidence="4 8" id="KW-0819">tRNA processing</keyword>
<dbReference type="NCBIfam" id="TIGR02433">
    <property type="entry name" value="lysidine_TilS_C"/>
    <property type="match status" value="1"/>
</dbReference>
<evidence type="ECO:0000256" key="1">
    <source>
        <dbReference type="ARBA" id="ARBA00004496"/>
    </source>
</evidence>
<keyword evidence="6 8" id="KW-0067">ATP-binding</keyword>
<protein>
    <recommendedName>
        <fullName evidence="8">tRNA(Ile)-lysidine synthase</fullName>
        <ecNumber evidence="8">6.3.4.19</ecNumber>
    </recommendedName>
    <alternativeName>
        <fullName evidence="8">tRNA(Ile)-2-lysyl-cytidine synthase</fullName>
    </alternativeName>
    <alternativeName>
        <fullName evidence="8">tRNA(Ile)-lysidine synthetase</fullName>
    </alternativeName>
</protein>
<evidence type="ECO:0000256" key="5">
    <source>
        <dbReference type="ARBA" id="ARBA00022741"/>
    </source>
</evidence>
<feature type="binding site" evidence="8">
    <location>
        <begin position="24"/>
        <end position="29"/>
    </location>
    <ligand>
        <name>ATP</name>
        <dbReference type="ChEBI" id="CHEBI:30616"/>
    </ligand>
</feature>
<dbReference type="GO" id="GO:0032267">
    <property type="term" value="F:tRNA(Ile)-lysidine synthase activity"/>
    <property type="evidence" value="ECO:0007669"/>
    <property type="project" value="UniProtKB-EC"/>
</dbReference>
<comment type="caution">
    <text evidence="11">The sequence shown here is derived from an EMBL/GenBank/DDBJ whole genome shotgun (WGS) entry which is preliminary data.</text>
</comment>
<dbReference type="HAMAP" id="MF_01161">
    <property type="entry name" value="tRNA_Ile_lys_synt"/>
    <property type="match status" value="1"/>
</dbReference>
<evidence type="ECO:0000256" key="9">
    <source>
        <dbReference type="SAM" id="MobiDB-lite"/>
    </source>
</evidence>
<proteinExistence type="inferred from homology"/>
<dbReference type="EMBL" id="JAQQXS010000001">
    <property type="protein sequence ID" value="MDC8783908.1"/>
    <property type="molecule type" value="Genomic_DNA"/>
</dbReference>
<dbReference type="Pfam" id="PF01171">
    <property type="entry name" value="ATP_bind_3"/>
    <property type="match status" value="1"/>
</dbReference>
<feature type="domain" description="Lysidine-tRNA(Ile) synthetase C-terminal" evidence="10">
    <location>
        <begin position="395"/>
        <end position="467"/>
    </location>
</feature>
<sequence length="500" mass="53868">MTPKPIDPDAGSGPSSALIGLAYSGGRDSSALLHATLKAAQQLNAAGCQPPLGVLALHIHHGLNPQADGWARHCQAQCEAWAQEGLPVRLQIHRLAGQPLPKDSVEAWAREQRHAALDAMARAAGVSLLLLAHHRRDQAETLLLQGLRGAGVAGLAGMPVQQWRKGLCWARPWLTQTREHVQAYVQAHHLRYIDDDSNNDPRYARNRLRLQVWPSLLQAFPQAESKLADAASWAQEALALQREIAQEDLSRLASACGLDMRGVLQLSAPRASNVLRAWLTQVLGRPARATLVARLLSECAVAQSGEWSGGFDAARQALQLCFYRGFLTLKPAAKRWEETTPAAEAAKGDSPVAQWVAPPIDLSQPGLYPQAGWGGLWRVDPVAEGGVAPTHLTAVTVRPRQGGEQFQKAARSAPRSLKKAYQEAGIPAWQRVGPCLFAGQQLLYAVGLGLDARYRAAAGTPQMQLTWVHDAPSALAPSPEPDWGLERPTGALPNPSPEVG</sequence>
<dbReference type="InterPro" id="IPR014729">
    <property type="entry name" value="Rossmann-like_a/b/a_fold"/>
</dbReference>
<dbReference type="InterPro" id="IPR011063">
    <property type="entry name" value="TilS/TtcA_N"/>
</dbReference>
<comment type="similarity">
    <text evidence="8">Belongs to the tRNA(Ile)-lysidine synthase family.</text>
</comment>
<evidence type="ECO:0000313" key="11">
    <source>
        <dbReference type="EMBL" id="MDC8783908.1"/>
    </source>
</evidence>
<keyword evidence="5 8" id="KW-0547">Nucleotide-binding</keyword>
<dbReference type="Gene3D" id="3.40.50.620">
    <property type="entry name" value="HUPs"/>
    <property type="match status" value="1"/>
</dbReference>
<evidence type="ECO:0000256" key="2">
    <source>
        <dbReference type="ARBA" id="ARBA00022490"/>
    </source>
</evidence>
<evidence type="ECO:0000256" key="7">
    <source>
        <dbReference type="ARBA" id="ARBA00048539"/>
    </source>
</evidence>
<evidence type="ECO:0000256" key="8">
    <source>
        <dbReference type="HAMAP-Rule" id="MF_01161"/>
    </source>
</evidence>
<dbReference type="InterPro" id="IPR012094">
    <property type="entry name" value="tRNA_Ile_lys_synt"/>
</dbReference>
<comment type="function">
    <text evidence="8">Ligates lysine onto the cytidine present at position 34 of the AUA codon-specific tRNA(Ile) that contains the anticodon CAU, in an ATP-dependent manner. Cytidine is converted to lysidine, thus changing the amino acid specificity of the tRNA from methionine to isoleucine.</text>
</comment>
<dbReference type="EC" id="6.3.4.19" evidence="8"/>
<comment type="domain">
    <text evidence="8">The N-terminal region contains the highly conserved SGGXDS motif, predicted to be a P-loop motif involved in ATP binding.</text>
</comment>
<comment type="subcellular location">
    <subcellularLocation>
        <location evidence="1 8">Cytoplasm</location>
    </subcellularLocation>
</comment>
<dbReference type="SUPFAM" id="SSF56037">
    <property type="entry name" value="PheT/TilS domain"/>
    <property type="match status" value="1"/>
</dbReference>
<dbReference type="CDD" id="cd01992">
    <property type="entry name" value="TilS_N"/>
    <property type="match status" value="1"/>
</dbReference>
<reference evidence="11 12" key="1">
    <citation type="submission" date="2022-10" db="EMBL/GenBank/DDBJ databases">
        <title>paucibacter sp. hw8 Genome sequencing.</title>
        <authorList>
            <person name="Park S."/>
        </authorList>
    </citation>
    <scope>NUCLEOTIDE SEQUENCE [LARGE SCALE GENOMIC DNA]</scope>
    <source>
        <strain evidence="12">hw8</strain>
    </source>
</reference>
<dbReference type="InterPro" id="IPR012796">
    <property type="entry name" value="Lysidine-tRNA-synth_C"/>
</dbReference>
<dbReference type="Proteomes" id="UP001219862">
    <property type="component" value="Unassembled WGS sequence"/>
</dbReference>
<dbReference type="Pfam" id="PF11734">
    <property type="entry name" value="TilS_C"/>
    <property type="match status" value="1"/>
</dbReference>
<dbReference type="InterPro" id="IPR012795">
    <property type="entry name" value="tRNA_Ile_lys_synt_N"/>
</dbReference>
<feature type="region of interest" description="Disordered" evidence="9">
    <location>
        <begin position="472"/>
        <end position="500"/>
    </location>
</feature>